<feature type="domain" description="Phage shock protein PspC N-terminal" evidence="6">
    <location>
        <begin position="27"/>
        <end position="82"/>
    </location>
</feature>
<evidence type="ECO:0000256" key="4">
    <source>
        <dbReference type="SAM" id="MobiDB-lite"/>
    </source>
</evidence>
<feature type="transmembrane region" description="Helical" evidence="5">
    <location>
        <begin position="111"/>
        <end position="130"/>
    </location>
</feature>
<dbReference type="InterPro" id="IPR036890">
    <property type="entry name" value="HATPase_C_sf"/>
</dbReference>
<evidence type="ECO:0000259" key="6">
    <source>
        <dbReference type="Pfam" id="PF04024"/>
    </source>
</evidence>
<dbReference type="EMBL" id="JAINZZ010000031">
    <property type="protein sequence ID" value="MBY8880405.1"/>
    <property type="molecule type" value="Genomic_DNA"/>
</dbReference>
<organism evidence="8 9">
    <name type="scientific">Actinacidiphila acidipaludis</name>
    <dbReference type="NCBI Taxonomy" id="2873382"/>
    <lineage>
        <taxon>Bacteria</taxon>
        <taxon>Bacillati</taxon>
        <taxon>Actinomycetota</taxon>
        <taxon>Actinomycetes</taxon>
        <taxon>Kitasatosporales</taxon>
        <taxon>Streptomycetaceae</taxon>
        <taxon>Actinacidiphila</taxon>
    </lineage>
</organism>
<keyword evidence="9" id="KW-1185">Reference proteome</keyword>
<keyword evidence="2" id="KW-0418">Kinase</keyword>
<name>A0ABS7QB56_9ACTN</name>
<accession>A0ABS7QB56</accession>
<dbReference type="PANTHER" id="PTHR24421:SF61">
    <property type="entry name" value="OXYGEN SENSOR HISTIDINE KINASE NREB"/>
    <property type="match status" value="1"/>
</dbReference>
<keyword evidence="5" id="KW-0472">Membrane</keyword>
<evidence type="ECO:0000256" key="1">
    <source>
        <dbReference type="ARBA" id="ARBA00022679"/>
    </source>
</evidence>
<feature type="domain" description="Histidine kinase/HSP90-like ATPase" evidence="7">
    <location>
        <begin position="305"/>
        <end position="391"/>
    </location>
</feature>
<dbReference type="SUPFAM" id="SSF55874">
    <property type="entry name" value="ATPase domain of HSP90 chaperone/DNA topoisomerase II/histidine kinase"/>
    <property type="match status" value="1"/>
</dbReference>
<protein>
    <submittedName>
        <fullName evidence="8">PspC domain-containing protein</fullName>
    </submittedName>
</protein>
<feature type="region of interest" description="Disordered" evidence="4">
    <location>
        <begin position="1"/>
        <end position="23"/>
    </location>
</feature>
<dbReference type="InterPro" id="IPR007168">
    <property type="entry name" value="Phageshock_PspC_N"/>
</dbReference>
<sequence length="431" mass="45804">MPASSPPSGVTGATFLAPPEPGDSGVRKLYRSSEGRMVGGVARGLAGHLGLPVLWVRVFFIVLAAFNGIGILVYAIFWFFVPLGVGGVAEAKEPRDARSWLAGKRPDKGQVIALIALAVGTGILVDNLNLGAANRAVWPLLVIALGVALVWRQADNARKARWLEMSQGKRFWPVARAAAGIALVVAGVTGFIVVRGSGSHLGGILQAALAVLVGVALIAGPYLVRMTQDLSAERLMRIRAQERAEVAAHVHDSVLHTLTLIQRNADDPREVARLARAQERELRAWLYRPEGTGRDDEPTTLADAVRAAAAEVEDAHGVPVEVVCVGDCPLDERLVSQMQAAREAMVNAAKYGGGSAGEAVQVYAEVEEGRVFVSVRDHGPGFDLDQVPEDRMGVRQSIIGRMERNGGLARLRSAPGGGTEVELEMERVAAA</sequence>
<feature type="transmembrane region" description="Helical" evidence="5">
    <location>
        <begin position="200"/>
        <end position="224"/>
    </location>
</feature>
<keyword evidence="1" id="KW-0808">Transferase</keyword>
<keyword evidence="5" id="KW-0812">Transmembrane</keyword>
<dbReference type="RefSeq" id="WP_222965403.1">
    <property type="nucleotide sequence ID" value="NZ_JAINZZ010000031.1"/>
</dbReference>
<feature type="transmembrane region" description="Helical" evidence="5">
    <location>
        <begin position="136"/>
        <end position="154"/>
    </location>
</feature>
<evidence type="ECO:0000259" key="7">
    <source>
        <dbReference type="Pfam" id="PF13581"/>
    </source>
</evidence>
<keyword evidence="3" id="KW-0902">Two-component regulatory system</keyword>
<dbReference type="InterPro" id="IPR003594">
    <property type="entry name" value="HATPase_dom"/>
</dbReference>
<dbReference type="InterPro" id="IPR050482">
    <property type="entry name" value="Sensor_HK_TwoCompSys"/>
</dbReference>
<evidence type="ECO:0000256" key="2">
    <source>
        <dbReference type="ARBA" id="ARBA00022777"/>
    </source>
</evidence>
<dbReference type="Pfam" id="PF13581">
    <property type="entry name" value="HATPase_c_2"/>
    <property type="match status" value="1"/>
</dbReference>
<gene>
    <name evidence="8" type="ORF">K7862_22600</name>
</gene>
<comment type="caution">
    <text evidence="8">The sequence shown here is derived from an EMBL/GenBank/DDBJ whole genome shotgun (WGS) entry which is preliminary data.</text>
</comment>
<proteinExistence type="predicted"/>
<evidence type="ECO:0000256" key="5">
    <source>
        <dbReference type="SAM" id="Phobius"/>
    </source>
</evidence>
<feature type="transmembrane region" description="Helical" evidence="5">
    <location>
        <begin position="174"/>
        <end position="194"/>
    </location>
</feature>
<evidence type="ECO:0000313" key="8">
    <source>
        <dbReference type="EMBL" id="MBY8880405.1"/>
    </source>
</evidence>
<dbReference type="Gene3D" id="3.30.565.10">
    <property type="entry name" value="Histidine kinase-like ATPase, C-terminal domain"/>
    <property type="match status" value="1"/>
</dbReference>
<keyword evidence="5" id="KW-1133">Transmembrane helix</keyword>
<dbReference type="Pfam" id="PF04024">
    <property type="entry name" value="PspC"/>
    <property type="match status" value="1"/>
</dbReference>
<dbReference type="Proteomes" id="UP000778578">
    <property type="component" value="Unassembled WGS sequence"/>
</dbReference>
<evidence type="ECO:0000256" key="3">
    <source>
        <dbReference type="ARBA" id="ARBA00023012"/>
    </source>
</evidence>
<reference evidence="8 9" key="1">
    <citation type="submission" date="2021-08" db="EMBL/GenBank/DDBJ databases">
        <title>WGS of actinomycetes from Thailand.</title>
        <authorList>
            <person name="Thawai C."/>
        </authorList>
    </citation>
    <scope>NUCLEOTIDE SEQUENCE [LARGE SCALE GENOMIC DNA]</scope>
    <source>
        <strain evidence="8 9">PLK6-54</strain>
    </source>
</reference>
<dbReference type="PANTHER" id="PTHR24421">
    <property type="entry name" value="NITRATE/NITRITE SENSOR PROTEIN NARX-RELATED"/>
    <property type="match status" value="1"/>
</dbReference>
<evidence type="ECO:0000313" key="9">
    <source>
        <dbReference type="Proteomes" id="UP000778578"/>
    </source>
</evidence>